<dbReference type="EMBL" id="CM035416">
    <property type="protein sequence ID" value="KAH7424307.1"/>
    <property type="molecule type" value="Genomic_DNA"/>
</dbReference>
<reference evidence="8" key="1">
    <citation type="submission" date="2021-08" db="EMBL/GenBank/DDBJ databases">
        <title>WGS assembly of Ceratopteris richardii.</title>
        <authorList>
            <person name="Marchant D.B."/>
            <person name="Chen G."/>
            <person name="Jenkins J."/>
            <person name="Shu S."/>
            <person name="Leebens-Mack J."/>
            <person name="Grimwood J."/>
            <person name="Schmutz J."/>
            <person name="Soltis P."/>
            <person name="Soltis D."/>
            <person name="Chen Z.-H."/>
        </authorList>
    </citation>
    <scope>NUCLEOTIDE SEQUENCE</scope>
    <source>
        <strain evidence="8">Whitten #5841</strain>
        <tissue evidence="8">Leaf</tissue>
    </source>
</reference>
<feature type="compositionally biased region" description="Polar residues" evidence="6">
    <location>
        <begin position="94"/>
        <end position="119"/>
    </location>
</feature>
<dbReference type="InterPro" id="IPR053793">
    <property type="entry name" value="PB1-like"/>
</dbReference>
<dbReference type="PROSITE" id="PS51745">
    <property type="entry name" value="PB1"/>
    <property type="match status" value="1"/>
</dbReference>
<keyword evidence="5" id="KW-0539">Nucleus</keyword>
<evidence type="ECO:0000313" key="9">
    <source>
        <dbReference type="Proteomes" id="UP000825935"/>
    </source>
</evidence>
<dbReference type="SUPFAM" id="SSF54277">
    <property type="entry name" value="CAD &amp; PB1 domains"/>
    <property type="match status" value="1"/>
</dbReference>
<evidence type="ECO:0000256" key="2">
    <source>
        <dbReference type="ARBA" id="ARBA00006728"/>
    </source>
</evidence>
<keyword evidence="5" id="KW-0805">Transcription regulation</keyword>
<dbReference type="OrthoDB" id="7848332at2759"/>
<keyword evidence="3 5" id="KW-0678">Repressor</keyword>
<evidence type="ECO:0000256" key="3">
    <source>
        <dbReference type="ARBA" id="ARBA00022491"/>
    </source>
</evidence>
<organism evidence="8 9">
    <name type="scientific">Ceratopteris richardii</name>
    <name type="common">Triangle waterfern</name>
    <dbReference type="NCBI Taxonomy" id="49495"/>
    <lineage>
        <taxon>Eukaryota</taxon>
        <taxon>Viridiplantae</taxon>
        <taxon>Streptophyta</taxon>
        <taxon>Embryophyta</taxon>
        <taxon>Tracheophyta</taxon>
        <taxon>Polypodiopsida</taxon>
        <taxon>Polypodiidae</taxon>
        <taxon>Polypodiales</taxon>
        <taxon>Pteridineae</taxon>
        <taxon>Pteridaceae</taxon>
        <taxon>Parkerioideae</taxon>
        <taxon>Ceratopteris</taxon>
    </lineage>
</organism>
<dbReference type="OMA" id="NTMAMSQ"/>
<comment type="subcellular location">
    <subcellularLocation>
        <location evidence="1 5">Nucleus</location>
    </subcellularLocation>
</comment>
<keyword evidence="5" id="KW-0804">Transcription</keyword>
<evidence type="ECO:0000256" key="1">
    <source>
        <dbReference type="ARBA" id="ARBA00004123"/>
    </source>
</evidence>
<sequence length="244" mass="26967">MEKNYCVQSCATLEERDYIGLSEALSVTDMKSQKVAESLPAETDLQLELGLGLTIGSNFKRSADNYVAEENLGIKIPEVLSLNQKNGVKRGFSDVSQHTCQNPSLEASGQSSATENAPSSKDRVVGWPPVRLYRRQSLSKAVENFVKVNMDGVTVGRKVDLNAYKSYDGLLGALEEMFRPLQSGKDGEVKPFLLSSEPGFVLTYEDKDGDWMLVGDVPWSMFTSSVNRLRITRLEVDGTVSTRR</sequence>
<proteinExistence type="inferred from homology"/>
<dbReference type="GO" id="GO:0005634">
    <property type="term" value="C:nucleus"/>
    <property type="evidence" value="ECO:0007669"/>
    <property type="project" value="UniProtKB-SubCell"/>
</dbReference>
<dbReference type="Gene3D" id="3.10.20.90">
    <property type="entry name" value="Phosphatidylinositol 3-kinase Catalytic Subunit, Chain A, domain 1"/>
    <property type="match status" value="1"/>
</dbReference>
<comment type="similarity">
    <text evidence="2 5">Belongs to the Aux/IAA family.</text>
</comment>
<dbReference type="PANTHER" id="PTHR31734">
    <property type="entry name" value="AUXIN-RESPONSIVE PROTEIN IAA17"/>
    <property type="match status" value="1"/>
</dbReference>
<gene>
    <name evidence="8" type="ORF">KP509_11G002000</name>
</gene>
<evidence type="ECO:0000256" key="6">
    <source>
        <dbReference type="SAM" id="MobiDB-lite"/>
    </source>
</evidence>
<comment type="function">
    <text evidence="5">Aux/IAA proteins are short-lived transcriptional factors that function as repressors of early auxin response genes at low auxin concentrations.</text>
</comment>
<accession>A0A8T2TLU4</accession>
<dbReference type="InterPro" id="IPR033389">
    <property type="entry name" value="AUX/IAA_dom"/>
</dbReference>
<evidence type="ECO:0000259" key="7">
    <source>
        <dbReference type="PROSITE" id="PS51745"/>
    </source>
</evidence>
<dbReference type="GO" id="GO:0009734">
    <property type="term" value="P:auxin-activated signaling pathway"/>
    <property type="evidence" value="ECO:0007669"/>
    <property type="project" value="UniProtKB-UniRule"/>
</dbReference>
<dbReference type="Proteomes" id="UP000825935">
    <property type="component" value="Chromosome 11"/>
</dbReference>
<dbReference type="GO" id="GO:0006355">
    <property type="term" value="P:regulation of DNA-templated transcription"/>
    <property type="evidence" value="ECO:0007669"/>
    <property type="project" value="InterPro"/>
</dbReference>
<dbReference type="Pfam" id="PF02309">
    <property type="entry name" value="AUX_IAA"/>
    <property type="match status" value="1"/>
</dbReference>
<feature type="domain" description="PB1" evidence="7">
    <location>
        <begin position="143"/>
        <end position="239"/>
    </location>
</feature>
<comment type="caution">
    <text evidence="8">The sequence shown here is derived from an EMBL/GenBank/DDBJ whole genome shotgun (WGS) entry which is preliminary data.</text>
</comment>
<protein>
    <recommendedName>
        <fullName evidence="5">Auxin-responsive protein</fullName>
    </recommendedName>
</protein>
<evidence type="ECO:0000256" key="4">
    <source>
        <dbReference type="ARBA" id="ARBA00023294"/>
    </source>
</evidence>
<dbReference type="InterPro" id="IPR003311">
    <property type="entry name" value="AUX_IAA"/>
</dbReference>
<comment type="subunit">
    <text evidence="5">Homodimers and heterodimers.</text>
</comment>
<evidence type="ECO:0000256" key="5">
    <source>
        <dbReference type="RuleBase" id="RU004549"/>
    </source>
</evidence>
<name>A0A8T2TLU4_CERRI</name>
<evidence type="ECO:0000313" key="8">
    <source>
        <dbReference type="EMBL" id="KAH7424307.1"/>
    </source>
</evidence>
<feature type="region of interest" description="Disordered" evidence="6">
    <location>
        <begin position="93"/>
        <end position="122"/>
    </location>
</feature>
<dbReference type="PANTHER" id="PTHR31734:SF28">
    <property type="entry name" value="AUXIN-RESPONSIVE PROTEIN IAA13"/>
    <property type="match status" value="1"/>
</dbReference>
<keyword evidence="9" id="KW-1185">Reference proteome</keyword>
<keyword evidence="4 5" id="KW-0927">Auxin signaling pathway</keyword>
<dbReference type="AlphaFoldDB" id="A0A8T2TLU4"/>